<keyword evidence="5" id="KW-1133">Transmembrane helix</keyword>
<dbReference type="InterPro" id="IPR032675">
    <property type="entry name" value="LRR_dom_sf"/>
</dbReference>
<evidence type="ECO:0000313" key="10">
    <source>
        <dbReference type="RefSeq" id="XP_024947516.1"/>
    </source>
</evidence>
<feature type="chain" id="PRO_5044708723" evidence="6">
    <location>
        <begin position="20"/>
        <end position="936"/>
    </location>
</feature>
<sequence length="936" mass="104771">MKGKAALLLAIYLATAVSAGTTTVDPPEFHESSSGPLGPPELPPKEFLPIDSDPSSTSSSIEIFHSSNEEQNVLVPSKVPVDASGYSESPKLSEAQGPNVGSAYRKTRPPPAVPSKPELTSSSFDFEHIALPYLSPKDNLLQEIRSLEEQTTNQKIQEELGKAIKAEALKYPIYENSSTMESNALKKLLEEEDVYNNDLEEDEEDEDDDDDEYDDDDDVDDDIDEEDMTNCPQYCRCDGQYAAATKARCSKLTDEQTFTGEIAHLIIENAGDIRLADHALRARGLKHVESITIVDTRISELNRTAFDGIPFLFAVNLTRNGLIRVHPDTFRNNSQLSLLTISGNPIQYPQMRGNVGRFLLDAPSVTEFDFSNNGIGRLPAYAFLKMPSLTYINLSGNKLKSVEKAHFSSLQSLVELDLSENQISGFPMDIFNNKGLYTLRVSGNSLSTLAVIRASKLTSLHASRNKIKIIAKDDLMFLPSLDELILSSNGLKRIHPHAFSGLNQLTKLDISDNKITSLTEQHFKSNSRLQILLMNDNPGLETLPVFKTENQEYETFSVYRLECAGCGLSYLEKDTFNAMPAITSLNLSRNRLARLPEGLLSQLSSLREFDLSNNMLETLEKNMFQGAMTLTKLNLAGNPLVTLQVTPFFWTPNLSRLDVSRCSLERVWSEARKPLESLRFLSVRENHLQRITIEELRAMPKLSGLDISHNPLVCDEEFNQAMQWLLDHGVTPTETLRYIRNRVNIEDYAEAQAVGQWSDLAKLICDSLDEGPPPRPVPHRPNNRPPVSDIPRDSNLLLGGDEINDNQFDYGQGQNGEIDNVWSSQDQKYEYYTEASQPLYNSWYKGTLWPIVTVIIVTLAVVLLIAHCARCLARRHGRGPVLRAPMMLRQGLVDNKNCGLVYKSLQEEIATPQMPKRGSFYSSSTFHYDKIVPESV</sequence>
<dbReference type="InterPro" id="IPR001611">
    <property type="entry name" value="Leu-rich_rpt"/>
</dbReference>
<dbReference type="RefSeq" id="XP_015609163.1">
    <property type="nucleotide sequence ID" value="XM_015753677.2"/>
</dbReference>
<feature type="region of interest" description="Disordered" evidence="4">
    <location>
        <begin position="22"/>
        <end position="120"/>
    </location>
</feature>
<dbReference type="AlphaFoldDB" id="A0AAJ7CEZ0"/>
<dbReference type="InterPro" id="IPR050328">
    <property type="entry name" value="Dev_Immune_Receptor"/>
</dbReference>
<dbReference type="GeneID" id="107274485"/>
<name>A0AAJ7CEZ0_CEPCN</name>
<dbReference type="SMART" id="SM00369">
    <property type="entry name" value="LRR_TYP"/>
    <property type="match status" value="9"/>
</dbReference>
<evidence type="ECO:0000256" key="5">
    <source>
        <dbReference type="SAM" id="Phobius"/>
    </source>
</evidence>
<keyword evidence="3" id="KW-0677">Repeat</keyword>
<feature type="signal peptide" evidence="6">
    <location>
        <begin position="1"/>
        <end position="19"/>
    </location>
</feature>
<dbReference type="PANTHER" id="PTHR24373:SF370">
    <property type="entry name" value="FISH-LIPS, ISOFORM E"/>
    <property type="match status" value="1"/>
</dbReference>
<evidence type="ECO:0000313" key="9">
    <source>
        <dbReference type="RefSeq" id="XP_015609164.1"/>
    </source>
</evidence>
<evidence type="ECO:0000256" key="2">
    <source>
        <dbReference type="ARBA" id="ARBA00022729"/>
    </source>
</evidence>
<evidence type="ECO:0000313" key="8">
    <source>
        <dbReference type="RefSeq" id="XP_015609163.1"/>
    </source>
</evidence>
<dbReference type="GO" id="GO:0005615">
    <property type="term" value="C:extracellular space"/>
    <property type="evidence" value="ECO:0007669"/>
    <property type="project" value="TreeGrafter"/>
</dbReference>
<keyword evidence="1" id="KW-0433">Leucine-rich repeat</keyword>
<dbReference type="SUPFAM" id="SSF52058">
    <property type="entry name" value="L domain-like"/>
    <property type="match status" value="2"/>
</dbReference>
<evidence type="ECO:0000256" key="1">
    <source>
        <dbReference type="ARBA" id="ARBA00022614"/>
    </source>
</evidence>
<keyword evidence="5" id="KW-0812">Transmembrane</keyword>
<keyword evidence="7" id="KW-1185">Reference proteome</keyword>
<dbReference type="KEGG" id="ccin:107274485"/>
<dbReference type="CTD" id="37549"/>
<gene>
    <name evidence="8 9 10" type="primary">LOC107274485</name>
</gene>
<feature type="region of interest" description="Disordered" evidence="4">
    <location>
        <begin position="768"/>
        <end position="791"/>
    </location>
</feature>
<evidence type="ECO:0000256" key="6">
    <source>
        <dbReference type="SAM" id="SignalP"/>
    </source>
</evidence>
<reference evidence="8 9" key="1">
    <citation type="submission" date="2025-04" db="UniProtKB">
        <authorList>
            <consortium name="RefSeq"/>
        </authorList>
    </citation>
    <scope>IDENTIFICATION</scope>
</reference>
<proteinExistence type="predicted"/>
<dbReference type="PANTHER" id="PTHR24373">
    <property type="entry name" value="SLIT RELATED LEUCINE-RICH REPEAT NEURONAL PROTEIN"/>
    <property type="match status" value="1"/>
</dbReference>
<dbReference type="Proteomes" id="UP000694920">
    <property type="component" value="Unplaced"/>
</dbReference>
<evidence type="ECO:0000256" key="3">
    <source>
        <dbReference type="ARBA" id="ARBA00022737"/>
    </source>
</evidence>
<evidence type="ECO:0000313" key="7">
    <source>
        <dbReference type="Proteomes" id="UP000694920"/>
    </source>
</evidence>
<feature type="compositionally biased region" description="Low complexity" evidence="4">
    <location>
        <begin position="45"/>
        <end position="70"/>
    </location>
</feature>
<feature type="region of interest" description="Disordered" evidence="4">
    <location>
        <begin position="196"/>
        <end position="228"/>
    </location>
</feature>
<feature type="transmembrane region" description="Helical" evidence="5">
    <location>
        <begin position="848"/>
        <end position="869"/>
    </location>
</feature>
<keyword evidence="5" id="KW-0472">Membrane</keyword>
<accession>A0AAJ7CEZ0</accession>
<keyword evidence="2 6" id="KW-0732">Signal</keyword>
<dbReference type="InterPro" id="IPR003591">
    <property type="entry name" value="Leu-rich_rpt_typical-subtyp"/>
</dbReference>
<evidence type="ECO:0000256" key="4">
    <source>
        <dbReference type="SAM" id="MobiDB-lite"/>
    </source>
</evidence>
<organism evidence="7 8">
    <name type="scientific">Cephus cinctus</name>
    <name type="common">Wheat stem sawfly</name>
    <dbReference type="NCBI Taxonomy" id="211228"/>
    <lineage>
        <taxon>Eukaryota</taxon>
        <taxon>Metazoa</taxon>
        <taxon>Ecdysozoa</taxon>
        <taxon>Arthropoda</taxon>
        <taxon>Hexapoda</taxon>
        <taxon>Insecta</taxon>
        <taxon>Pterygota</taxon>
        <taxon>Neoptera</taxon>
        <taxon>Endopterygota</taxon>
        <taxon>Hymenoptera</taxon>
        <taxon>Cephoidea</taxon>
        <taxon>Cephidae</taxon>
        <taxon>Cephus</taxon>
    </lineage>
</organism>
<dbReference type="RefSeq" id="XP_024947516.1">
    <property type="nucleotide sequence ID" value="XM_025091748.1"/>
</dbReference>
<dbReference type="RefSeq" id="XP_015609164.1">
    <property type="nucleotide sequence ID" value="XM_015753678.2"/>
</dbReference>
<dbReference type="PROSITE" id="PS51450">
    <property type="entry name" value="LRR"/>
    <property type="match status" value="2"/>
</dbReference>
<dbReference type="GO" id="GO:0031012">
    <property type="term" value="C:extracellular matrix"/>
    <property type="evidence" value="ECO:0007669"/>
    <property type="project" value="TreeGrafter"/>
</dbReference>
<protein>
    <submittedName>
        <fullName evidence="8 9">Insulin-like growth factor-binding protein complex acid labile subunit</fullName>
    </submittedName>
</protein>
<dbReference type="Pfam" id="PF13855">
    <property type="entry name" value="LRR_8"/>
    <property type="match status" value="4"/>
</dbReference>
<dbReference type="Gene3D" id="3.80.10.10">
    <property type="entry name" value="Ribonuclease Inhibitor"/>
    <property type="match status" value="3"/>
</dbReference>
<dbReference type="SMART" id="SM00364">
    <property type="entry name" value="LRR_BAC"/>
    <property type="match status" value="5"/>
</dbReference>